<keyword evidence="5 9" id="KW-0769">Symport</keyword>
<protein>
    <recommendedName>
        <fullName evidence="9">Amino acid transporter</fullName>
    </recommendedName>
</protein>
<feature type="transmembrane region" description="Helical" evidence="9">
    <location>
        <begin position="229"/>
        <end position="249"/>
    </location>
</feature>
<evidence type="ECO:0000256" key="8">
    <source>
        <dbReference type="ARBA" id="ARBA00023180"/>
    </source>
</evidence>
<evidence type="ECO:0000256" key="7">
    <source>
        <dbReference type="ARBA" id="ARBA00023136"/>
    </source>
</evidence>
<dbReference type="EMBL" id="WVUK01000054">
    <property type="protein sequence ID" value="KAF7494147.1"/>
    <property type="molecule type" value="Genomic_DNA"/>
</dbReference>
<dbReference type="GO" id="GO:0005313">
    <property type="term" value="F:L-glutamate transmembrane transporter activity"/>
    <property type="evidence" value="ECO:0007669"/>
    <property type="project" value="TreeGrafter"/>
</dbReference>
<evidence type="ECO:0000256" key="4">
    <source>
        <dbReference type="ARBA" id="ARBA00022692"/>
    </source>
</evidence>
<reference evidence="10" key="2">
    <citation type="submission" date="2020-01" db="EMBL/GenBank/DDBJ databases">
        <authorList>
            <person name="Korhonen P.K.K."/>
            <person name="Guangxu M.G."/>
            <person name="Wang T.W."/>
            <person name="Stroehlein A.J.S."/>
            <person name="Young N.D."/>
            <person name="Ang C.-S.A."/>
            <person name="Fernando D.W.F."/>
            <person name="Lu H.L."/>
            <person name="Taylor S.T."/>
            <person name="Ehtesham M.E.M."/>
            <person name="Najaraj S.H.N."/>
            <person name="Harsha G.H.G."/>
            <person name="Madugundu A.M."/>
            <person name="Renuse S.R."/>
            <person name="Holt D.H."/>
            <person name="Pandey A.P."/>
            <person name="Papenfuss A.P."/>
            <person name="Gasser R.B.G."/>
            <person name="Fischer K.F."/>
        </authorList>
    </citation>
    <scope>NUCLEOTIDE SEQUENCE</scope>
    <source>
        <strain evidence="10">SSS_KF_BRIS2020</strain>
    </source>
</reference>
<accession>A0A834RCE3</accession>
<organism evidence="10">
    <name type="scientific">Sarcoptes scabiei</name>
    <name type="common">Itch mite</name>
    <name type="synonym">Acarus scabiei</name>
    <dbReference type="NCBI Taxonomy" id="52283"/>
    <lineage>
        <taxon>Eukaryota</taxon>
        <taxon>Metazoa</taxon>
        <taxon>Ecdysozoa</taxon>
        <taxon>Arthropoda</taxon>
        <taxon>Chelicerata</taxon>
        <taxon>Arachnida</taxon>
        <taxon>Acari</taxon>
        <taxon>Acariformes</taxon>
        <taxon>Sarcoptiformes</taxon>
        <taxon>Astigmata</taxon>
        <taxon>Psoroptidia</taxon>
        <taxon>Sarcoptoidea</taxon>
        <taxon>Sarcoptidae</taxon>
        <taxon>Sarcoptinae</taxon>
        <taxon>Sarcoptes</taxon>
    </lineage>
</organism>
<evidence type="ECO:0000256" key="5">
    <source>
        <dbReference type="ARBA" id="ARBA00022847"/>
    </source>
</evidence>
<reference evidence="11" key="3">
    <citation type="submission" date="2022-06" db="UniProtKB">
        <authorList>
            <consortium name="EnsemblMetazoa"/>
        </authorList>
    </citation>
    <scope>IDENTIFICATION</scope>
</reference>
<dbReference type="PRINTS" id="PR00173">
    <property type="entry name" value="EDTRNSPORT"/>
</dbReference>
<evidence type="ECO:0000313" key="11">
    <source>
        <dbReference type="EnsemblMetazoa" id="KAF7494147.1"/>
    </source>
</evidence>
<dbReference type="GO" id="GO:0015501">
    <property type="term" value="F:glutamate:sodium symporter activity"/>
    <property type="evidence" value="ECO:0007669"/>
    <property type="project" value="TreeGrafter"/>
</dbReference>
<comment type="caution">
    <text evidence="9">Lacks conserved residue(s) required for the propagation of feature annotation.</text>
</comment>
<proteinExistence type="inferred from homology"/>
<dbReference type="InterPro" id="IPR018107">
    <property type="entry name" value="Na-dicarboxylate_symporter_CS"/>
</dbReference>
<name>A0A834RCE3_SARSC</name>
<dbReference type="Pfam" id="PF00375">
    <property type="entry name" value="SDF"/>
    <property type="match status" value="1"/>
</dbReference>
<dbReference type="OrthoDB" id="5877963at2759"/>
<dbReference type="PANTHER" id="PTHR11958">
    <property type="entry name" value="SODIUM/DICARBOXYLATE SYMPORTER-RELATED"/>
    <property type="match status" value="1"/>
</dbReference>
<feature type="transmembrane region" description="Helical" evidence="9">
    <location>
        <begin position="550"/>
        <end position="570"/>
    </location>
</feature>
<evidence type="ECO:0000256" key="2">
    <source>
        <dbReference type="ARBA" id="ARBA00006148"/>
    </source>
</evidence>
<dbReference type="InterPro" id="IPR036458">
    <property type="entry name" value="Na:dicarbo_symporter_sf"/>
</dbReference>
<dbReference type="Proteomes" id="UP000070412">
    <property type="component" value="Unassembled WGS sequence"/>
</dbReference>
<keyword evidence="8" id="KW-0325">Glycoprotein</keyword>
<keyword evidence="3 9" id="KW-0813">Transport</keyword>
<feature type="transmembrane region" description="Helical" evidence="9">
    <location>
        <begin position="53"/>
        <end position="77"/>
    </location>
</feature>
<evidence type="ECO:0000256" key="3">
    <source>
        <dbReference type="ARBA" id="ARBA00022448"/>
    </source>
</evidence>
<feature type="transmembrane region" description="Helical" evidence="9">
    <location>
        <begin position="188"/>
        <end position="209"/>
    </location>
</feature>
<gene>
    <name evidence="10" type="ORF">SSS_8703</name>
</gene>
<dbReference type="PANTHER" id="PTHR11958:SF63">
    <property type="entry name" value="AMINO ACID TRANSPORTER"/>
    <property type="match status" value="1"/>
</dbReference>
<dbReference type="Gene3D" id="1.10.3860.10">
    <property type="entry name" value="Sodium:dicarboxylate symporter"/>
    <property type="match status" value="1"/>
</dbReference>
<feature type="transmembrane region" description="Helical" evidence="9">
    <location>
        <begin position="441"/>
        <end position="467"/>
    </location>
</feature>
<evidence type="ECO:0000313" key="10">
    <source>
        <dbReference type="EMBL" id="KAF7494147.1"/>
    </source>
</evidence>
<feature type="transmembrane region" description="Helical" evidence="9">
    <location>
        <begin position="12"/>
        <end position="33"/>
    </location>
</feature>
<dbReference type="GO" id="GO:0015175">
    <property type="term" value="F:neutral L-amino acid transmembrane transporter activity"/>
    <property type="evidence" value="ECO:0007669"/>
    <property type="project" value="TreeGrafter"/>
</dbReference>
<reference evidence="12" key="1">
    <citation type="journal article" date="2020" name="PLoS Negl. Trop. Dis.">
        <title>High-quality nuclear genome for Sarcoptes scabiei-A critical resource for a neglected parasite.</title>
        <authorList>
            <person name="Korhonen P.K."/>
            <person name="Gasser R.B."/>
            <person name="Ma G."/>
            <person name="Wang T."/>
            <person name="Stroehlein A.J."/>
            <person name="Young N.D."/>
            <person name="Ang C.S."/>
            <person name="Fernando D.D."/>
            <person name="Lu H.C."/>
            <person name="Taylor S."/>
            <person name="Reynolds S.L."/>
            <person name="Mofiz E."/>
            <person name="Najaraj S.H."/>
            <person name="Gowda H."/>
            <person name="Madugundu A."/>
            <person name="Renuse S."/>
            <person name="Holt D."/>
            <person name="Pandey A."/>
            <person name="Papenfuss A.T."/>
            <person name="Fischer K."/>
        </authorList>
    </citation>
    <scope>NUCLEOTIDE SEQUENCE [LARGE SCALE GENOMIC DNA]</scope>
</reference>
<dbReference type="PROSITE" id="PS00714">
    <property type="entry name" value="NA_DICARBOXYL_SYMP_2"/>
    <property type="match status" value="1"/>
</dbReference>
<dbReference type="InterPro" id="IPR050746">
    <property type="entry name" value="DAACS"/>
</dbReference>
<evidence type="ECO:0000313" key="12">
    <source>
        <dbReference type="Proteomes" id="UP000070412"/>
    </source>
</evidence>
<dbReference type="EnsemblMetazoa" id="SSS_8703s_mrna">
    <property type="protein sequence ID" value="KAF7494147.1"/>
    <property type="gene ID" value="SSS_8703"/>
</dbReference>
<feature type="transmembrane region" description="Helical" evidence="9">
    <location>
        <begin position="369"/>
        <end position="386"/>
    </location>
</feature>
<evidence type="ECO:0000256" key="9">
    <source>
        <dbReference type="RuleBase" id="RU361216"/>
    </source>
</evidence>
<evidence type="ECO:0000256" key="1">
    <source>
        <dbReference type="ARBA" id="ARBA00004141"/>
    </source>
</evidence>
<evidence type="ECO:0000256" key="6">
    <source>
        <dbReference type="ARBA" id="ARBA00022989"/>
    </source>
</evidence>
<keyword evidence="12" id="KW-1185">Reference proteome</keyword>
<keyword evidence="7 9" id="KW-0472">Membrane</keyword>
<feature type="transmembrane region" description="Helical" evidence="9">
    <location>
        <begin position="576"/>
        <end position="598"/>
    </location>
</feature>
<sequence>MASSIKIRLYYFLLLSTTLLTILDCGLLIATTIKHIKLGEIEIESASNSNGFSNYATLLLMSIRVIAALLMLISALIYGGNRYRSRKHLLGHSVYFCIVSSFLFAIGIVCDYQENVWSLVLQIIHLYFSLIYTFKSFLYHYDDQMDERMDFGRRSVELDDNKTATDSLEKAIKRSRYGKILYFINKNLLAISTLILIALSVLITILLRRTIKKPWSSRKLMNLKFVGEIFIRIILSLIAPLIGTSIAYACTGFDPNYSGRILIEIICYYLITTIIATLEGLLLVTMIGPGLKSSKIIKITTPSLNSSKHPILIEDTVLDMIRNVFTDNLFQSWFSIYHTRLVPPINLNETSDDFESWQISGTQENGTNVMSVVLLGLLVGLSVNLIRTRGGRLMVDLIEASNTLIMMVTLVVVQIAPVATVFLIIPQTLSIGDLGEMFSLIGWFTMTVLLALTIHCLITLSLMYLVVTRKNPYKFIGNLIPALSTAFATSSSSATMSVTMQCLENNLSIPISIVRFVIPFGSTVNMDGSALYESVAAIFVAQYHRRNLNFGQLITISLTSILVSIGAAGIPQAGMITTVVVLNSIGFSLEDAALVIVVDFMLDRFRTMVNVLGDAFGAAVVHSRLNRILGESNRNQTKILESFSATDSNSKNSESTLEEAFSLDKFNESQLKTEKFSIT</sequence>
<dbReference type="SUPFAM" id="SSF118215">
    <property type="entry name" value="Proton glutamate symport protein"/>
    <property type="match status" value="1"/>
</dbReference>
<keyword evidence="4 9" id="KW-0812">Transmembrane</keyword>
<dbReference type="GO" id="GO:0005886">
    <property type="term" value="C:plasma membrane"/>
    <property type="evidence" value="ECO:0007669"/>
    <property type="project" value="TreeGrafter"/>
</dbReference>
<keyword evidence="6 9" id="KW-1133">Transmembrane helix</keyword>
<feature type="transmembrane region" description="Helical" evidence="9">
    <location>
        <begin position="261"/>
        <end position="284"/>
    </location>
</feature>
<feature type="transmembrane region" description="Helical" evidence="9">
    <location>
        <begin position="407"/>
        <end position="429"/>
    </location>
</feature>
<comment type="similarity">
    <text evidence="2 9">Belongs to the dicarboxylate/amino acid:cation symporter (DAACS) (TC 2.A.23) family.</text>
</comment>
<feature type="transmembrane region" description="Helical" evidence="9">
    <location>
        <begin position="115"/>
        <end position="134"/>
    </location>
</feature>
<dbReference type="AlphaFoldDB" id="A0A834RCE3"/>
<comment type="subcellular location">
    <subcellularLocation>
        <location evidence="1 9">Membrane</location>
        <topology evidence="1 9">Multi-pass membrane protein</topology>
    </subcellularLocation>
</comment>
<feature type="transmembrane region" description="Helical" evidence="9">
    <location>
        <begin position="89"/>
        <end position="109"/>
    </location>
</feature>
<dbReference type="InterPro" id="IPR001991">
    <property type="entry name" value="Na-dicarboxylate_symporter"/>
</dbReference>